<evidence type="ECO:0000313" key="11">
    <source>
        <dbReference type="Proteomes" id="UP000054558"/>
    </source>
</evidence>
<name>A0A1Y1ITK2_KLENI</name>
<evidence type="ECO:0000313" key="10">
    <source>
        <dbReference type="EMBL" id="GAQ92146.1"/>
    </source>
</evidence>
<accession>A0A1Y1ITK2</accession>
<keyword evidence="11" id="KW-1185">Reference proteome</keyword>
<dbReference type="Proteomes" id="UP000054558">
    <property type="component" value="Unassembled WGS sequence"/>
</dbReference>
<evidence type="ECO:0000256" key="6">
    <source>
        <dbReference type="ARBA" id="ARBA00023065"/>
    </source>
</evidence>
<keyword evidence="6" id="KW-0406">Ion transport</keyword>
<dbReference type="AlphaFoldDB" id="A0A1Y1ITK2"/>
<comment type="similarity">
    <text evidence="2">Belongs to the aromatic acid exporter (TC 2.A.85) family.</text>
</comment>
<keyword evidence="5 9" id="KW-1133">Transmembrane helix</keyword>
<evidence type="ECO:0000256" key="8">
    <source>
        <dbReference type="ARBA" id="ARBA00023303"/>
    </source>
</evidence>
<gene>
    <name evidence="10" type="ORF">KFL_009320030</name>
</gene>
<evidence type="ECO:0000256" key="4">
    <source>
        <dbReference type="ARBA" id="ARBA00022692"/>
    </source>
</evidence>
<evidence type="ECO:0000256" key="5">
    <source>
        <dbReference type="ARBA" id="ARBA00022989"/>
    </source>
</evidence>
<proteinExistence type="inferred from homology"/>
<reference evidence="10 11" key="1">
    <citation type="journal article" date="2014" name="Nat. Commun.">
        <title>Klebsormidium flaccidum genome reveals primary factors for plant terrestrial adaptation.</title>
        <authorList>
            <person name="Hori K."/>
            <person name="Maruyama F."/>
            <person name="Fujisawa T."/>
            <person name="Togashi T."/>
            <person name="Yamamoto N."/>
            <person name="Seo M."/>
            <person name="Sato S."/>
            <person name="Yamada T."/>
            <person name="Mori H."/>
            <person name="Tajima N."/>
            <person name="Moriyama T."/>
            <person name="Ikeuchi M."/>
            <person name="Watanabe M."/>
            <person name="Wada H."/>
            <person name="Kobayashi K."/>
            <person name="Saito M."/>
            <person name="Masuda T."/>
            <person name="Sasaki-Sekimoto Y."/>
            <person name="Mashiguchi K."/>
            <person name="Awai K."/>
            <person name="Shimojima M."/>
            <person name="Masuda S."/>
            <person name="Iwai M."/>
            <person name="Nobusawa T."/>
            <person name="Narise T."/>
            <person name="Kondo S."/>
            <person name="Saito H."/>
            <person name="Sato R."/>
            <person name="Murakawa M."/>
            <person name="Ihara Y."/>
            <person name="Oshima-Yamada Y."/>
            <person name="Ohtaka K."/>
            <person name="Satoh M."/>
            <person name="Sonobe K."/>
            <person name="Ishii M."/>
            <person name="Ohtani R."/>
            <person name="Kanamori-Sato M."/>
            <person name="Honoki R."/>
            <person name="Miyazaki D."/>
            <person name="Mochizuki H."/>
            <person name="Umetsu J."/>
            <person name="Higashi K."/>
            <person name="Shibata D."/>
            <person name="Kamiya Y."/>
            <person name="Sato N."/>
            <person name="Nakamura Y."/>
            <person name="Tabata S."/>
            <person name="Ida S."/>
            <person name="Kurokawa K."/>
            <person name="Ohta H."/>
        </authorList>
    </citation>
    <scope>NUCLEOTIDE SEQUENCE [LARGE SCALE GENOMIC DNA]</scope>
    <source>
        <strain evidence="10 11">NIES-2285</strain>
    </source>
</reference>
<sequence length="163" mass="17530">MKDDSCRCHSLLLLFGYRLGKEGPRIAGFRLLLIALGSAIALATNLVIKPFFVGDELHEKVAKNFEKVASTQVVAVRDFVEGLRLAPLHGIEGTQDDDVMHLGYRDVILSLAAEKTLGEFSVSLTSLGLLSCPVANPLSPSRGTHPNVERAPQGPLTVSLLLS</sequence>
<keyword evidence="8" id="KW-0407">Ion channel</keyword>
<dbReference type="GO" id="GO:0016020">
    <property type="term" value="C:membrane"/>
    <property type="evidence" value="ECO:0007669"/>
    <property type="project" value="UniProtKB-SubCell"/>
</dbReference>
<comment type="subcellular location">
    <subcellularLocation>
        <location evidence="1">Membrane</location>
        <topology evidence="1">Multi-pass membrane protein</topology>
    </subcellularLocation>
</comment>
<protein>
    <submittedName>
        <fullName evidence="10">Aluminium activated malate transporter family protein</fullName>
    </submittedName>
</protein>
<dbReference type="EMBL" id="DF237881">
    <property type="protein sequence ID" value="GAQ92146.1"/>
    <property type="molecule type" value="Genomic_DNA"/>
</dbReference>
<feature type="transmembrane region" description="Helical" evidence="9">
    <location>
        <begin position="27"/>
        <end position="48"/>
    </location>
</feature>
<evidence type="ECO:0000256" key="9">
    <source>
        <dbReference type="SAM" id="Phobius"/>
    </source>
</evidence>
<dbReference type="OrthoDB" id="68611at2759"/>
<dbReference type="GO" id="GO:0034220">
    <property type="term" value="P:monoatomic ion transmembrane transport"/>
    <property type="evidence" value="ECO:0007669"/>
    <property type="project" value="UniProtKB-KW"/>
</dbReference>
<evidence type="ECO:0000256" key="1">
    <source>
        <dbReference type="ARBA" id="ARBA00004141"/>
    </source>
</evidence>
<evidence type="ECO:0000256" key="3">
    <source>
        <dbReference type="ARBA" id="ARBA00022448"/>
    </source>
</evidence>
<evidence type="ECO:0000256" key="2">
    <source>
        <dbReference type="ARBA" id="ARBA00007079"/>
    </source>
</evidence>
<keyword evidence="4 9" id="KW-0812">Transmembrane</keyword>
<keyword evidence="3" id="KW-0813">Transport</keyword>
<evidence type="ECO:0000256" key="7">
    <source>
        <dbReference type="ARBA" id="ARBA00023136"/>
    </source>
</evidence>
<dbReference type="GO" id="GO:0015743">
    <property type="term" value="P:malate transport"/>
    <property type="evidence" value="ECO:0007669"/>
    <property type="project" value="InterPro"/>
</dbReference>
<dbReference type="PANTHER" id="PTHR31086">
    <property type="entry name" value="ALUMINUM-ACTIVATED MALATE TRANSPORTER 10"/>
    <property type="match status" value="1"/>
</dbReference>
<organism evidence="10 11">
    <name type="scientific">Klebsormidium nitens</name>
    <name type="common">Green alga</name>
    <name type="synonym">Ulothrix nitens</name>
    <dbReference type="NCBI Taxonomy" id="105231"/>
    <lineage>
        <taxon>Eukaryota</taxon>
        <taxon>Viridiplantae</taxon>
        <taxon>Streptophyta</taxon>
        <taxon>Klebsormidiophyceae</taxon>
        <taxon>Klebsormidiales</taxon>
        <taxon>Klebsormidiaceae</taxon>
        <taxon>Klebsormidium</taxon>
    </lineage>
</organism>
<dbReference type="STRING" id="105231.A0A1Y1ITK2"/>
<dbReference type="Pfam" id="PF11744">
    <property type="entry name" value="ALMT"/>
    <property type="match status" value="1"/>
</dbReference>
<keyword evidence="7 9" id="KW-0472">Membrane</keyword>
<dbReference type="InterPro" id="IPR020966">
    <property type="entry name" value="ALMT"/>
</dbReference>